<proteinExistence type="predicted"/>
<dbReference type="OrthoDB" id="7860904at2"/>
<evidence type="ECO:0000313" key="1">
    <source>
        <dbReference type="EMBL" id="SIS66169.1"/>
    </source>
</evidence>
<keyword evidence="2" id="KW-1185">Reference proteome</keyword>
<evidence type="ECO:0000313" key="2">
    <source>
        <dbReference type="Proteomes" id="UP000186684"/>
    </source>
</evidence>
<evidence type="ECO:0008006" key="3">
    <source>
        <dbReference type="Google" id="ProtNLM"/>
    </source>
</evidence>
<dbReference type="RefSeq" id="WP_076445426.1">
    <property type="nucleotide sequence ID" value="NZ_FTOQ01000002.1"/>
</dbReference>
<organism evidence="1 2">
    <name type="scientific">Roseivivax lentus</name>
    <dbReference type="NCBI Taxonomy" id="633194"/>
    <lineage>
        <taxon>Bacteria</taxon>
        <taxon>Pseudomonadati</taxon>
        <taxon>Pseudomonadota</taxon>
        <taxon>Alphaproteobacteria</taxon>
        <taxon>Rhodobacterales</taxon>
        <taxon>Roseobacteraceae</taxon>
        <taxon>Roseivivax</taxon>
    </lineage>
</organism>
<name>A0A1N7KX38_9RHOB</name>
<gene>
    <name evidence="1" type="ORF">SAMN05421759_102152</name>
</gene>
<protein>
    <recommendedName>
        <fullName evidence="3">EthD domain-containing protein</fullName>
    </recommendedName>
</protein>
<reference evidence="2" key="1">
    <citation type="submission" date="2017-01" db="EMBL/GenBank/DDBJ databases">
        <authorList>
            <person name="Varghese N."/>
            <person name="Submissions S."/>
        </authorList>
    </citation>
    <scope>NUCLEOTIDE SEQUENCE [LARGE SCALE GENOMIC DNA]</scope>
    <source>
        <strain evidence="2">DSM 29430</strain>
    </source>
</reference>
<accession>A0A1N7KX38</accession>
<sequence length="90" mass="10125">MTMLVSVCRVSHIPVGAELDDFHKAHREVFGDAVGEMTFLRDPQDANQAAVVGQVHDLDKMREISRTPAGDAMMRKFGFVEQLNYFLEEA</sequence>
<dbReference type="EMBL" id="FTOQ01000002">
    <property type="protein sequence ID" value="SIS66169.1"/>
    <property type="molecule type" value="Genomic_DNA"/>
</dbReference>
<dbReference type="Proteomes" id="UP000186684">
    <property type="component" value="Unassembled WGS sequence"/>
</dbReference>
<dbReference type="AlphaFoldDB" id="A0A1N7KX38"/>